<dbReference type="PROSITE" id="PS00521">
    <property type="entry name" value="P5CR"/>
    <property type="match status" value="1"/>
</dbReference>
<feature type="domain" description="Pyrroline-5-carboxylate reductase catalytic N-terminal" evidence="8">
    <location>
        <begin position="7"/>
        <end position="99"/>
    </location>
</feature>
<comment type="similarity">
    <text evidence="1 4 7">Belongs to the pyrroline-5-carboxylate reductase family.</text>
</comment>
<dbReference type="GO" id="GO:0005737">
    <property type="term" value="C:cytoplasm"/>
    <property type="evidence" value="ECO:0007669"/>
    <property type="project" value="UniProtKB-SubCell"/>
</dbReference>
<dbReference type="FunFam" id="1.10.3730.10:FF:000001">
    <property type="entry name" value="Pyrroline-5-carboxylate reductase"/>
    <property type="match status" value="1"/>
</dbReference>
<comment type="function">
    <text evidence="4">Catalyzes the reduction of 1-pyrroline-5-carboxylate (PCA) to L-proline.</text>
</comment>
<evidence type="ECO:0000256" key="4">
    <source>
        <dbReference type="HAMAP-Rule" id="MF_01925"/>
    </source>
</evidence>
<dbReference type="OrthoDB" id="9805754at2"/>
<dbReference type="PIRSF" id="PIRSF000193">
    <property type="entry name" value="Pyrrol-5-carb_rd"/>
    <property type="match status" value="1"/>
</dbReference>
<accession>A0A193GCC9</accession>
<keyword evidence="2 4" id="KW-0521">NADP</keyword>
<name>A0A193GCC9_9BORD</name>
<dbReference type="InterPro" id="IPR000304">
    <property type="entry name" value="Pyrroline-COOH_reductase"/>
</dbReference>
<comment type="catalytic activity">
    <reaction evidence="4">
        <text>L-proline + NAD(+) = (S)-1-pyrroline-5-carboxylate + NADH + 2 H(+)</text>
        <dbReference type="Rhea" id="RHEA:14105"/>
        <dbReference type="ChEBI" id="CHEBI:15378"/>
        <dbReference type="ChEBI" id="CHEBI:17388"/>
        <dbReference type="ChEBI" id="CHEBI:57540"/>
        <dbReference type="ChEBI" id="CHEBI:57945"/>
        <dbReference type="ChEBI" id="CHEBI:60039"/>
        <dbReference type="EC" id="1.5.1.2"/>
    </reaction>
</comment>
<keyword evidence="4 7" id="KW-0028">Amino-acid biosynthesis</keyword>
<evidence type="ECO:0000256" key="6">
    <source>
        <dbReference type="PIRSR" id="PIRSR000193-1"/>
    </source>
</evidence>
<sequence length="278" mass="28945">MDTNLHIAFIGGGNMASALGAGMAGNICPANQFHVVDINTAAHQAWIARGATAATAPDERLARCNVWFYAVKPQFMRDAVEASRPWLREGTLVVSVAAGIRGDVLAAWLGGSATPWPKLVRCMPNTPALVGEGVTGMLAMGGVAAPERALAEAMLASVGKVVWVNDDAAIDAVTALSGSGPAYVFRFIEALIEGGQQVGLDATQARELALATLSGATRLARESQDPPALLRERVTSKGGTTAAALKVFEDADFMGLVAKAMQAAAQRSRELADEFGKN</sequence>
<dbReference type="PANTHER" id="PTHR11645:SF0">
    <property type="entry name" value="PYRROLINE-5-CARBOXYLATE REDUCTASE 3"/>
    <property type="match status" value="1"/>
</dbReference>
<dbReference type="GO" id="GO:0004735">
    <property type="term" value="F:pyrroline-5-carboxylate reductase activity"/>
    <property type="evidence" value="ECO:0007669"/>
    <property type="project" value="UniProtKB-UniRule"/>
</dbReference>
<keyword evidence="4 7" id="KW-0641">Proline biosynthesis</keyword>
<dbReference type="RefSeq" id="WP_066657647.1">
    <property type="nucleotide sequence ID" value="NZ_CBCSCL010000032.1"/>
</dbReference>
<feature type="binding site" evidence="6">
    <location>
        <begin position="10"/>
        <end position="15"/>
    </location>
    <ligand>
        <name>NADP(+)</name>
        <dbReference type="ChEBI" id="CHEBI:58349"/>
    </ligand>
</feature>
<comment type="pathway">
    <text evidence="4 7">Amino-acid biosynthesis; L-proline biosynthesis; L-proline from L-glutamate 5-semialdehyde: step 1/1.</text>
</comment>
<evidence type="ECO:0000259" key="8">
    <source>
        <dbReference type="Pfam" id="PF03807"/>
    </source>
</evidence>
<gene>
    <name evidence="4" type="primary">proC</name>
    <name evidence="10" type="ORF">BAU07_11670</name>
</gene>
<protein>
    <recommendedName>
        <fullName evidence="4 5">Pyrroline-5-carboxylate reductase</fullName>
        <shortName evidence="4">P5C reductase</shortName>
        <shortName evidence="4">P5CR</shortName>
        <ecNumber evidence="4 5">1.5.1.2</ecNumber>
    </recommendedName>
    <alternativeName>
        <fullName evidence="4">PCA reductase</fullName>
    </alternativeName>
</protein>
<comment type="subcellular location">
    <subcellularLocation>
        <location evidence="4">Cytoplasm</location>
    </subcellularLocation>
</comment>
<evidence type="ECO:0000256" key="2">
    <source>
        <dbReference type="ARBA" id="ARBA00022857"/>
    </source>
</evidence>
<dbReference type="Proteomes" id="UP000091926">
    <property type="component" value="Chromosome"/>
</dbReference>
<dbReference type="InterPro" id="IPR028939">
    <property type="entry name" value="P5C_Rdtase_cat_N"/>
</dbReference>
<dbReference type="STRING" id="463014.BAU07_11670"/>
<keyword evidence="4" id="KW-0963">Cytoplasm</keyword>
<dbReference type="KEGG" id="bfz:BAU07_11670"/>
<reference evidence="10 11" key="1">
    <citation type="submission" date="2016-06" db="EMBL/GenBank/DDBJ databases">
        <title>Complete genome sequences of Bordetella bronchialis and Bordetella flabilis.</title>
        <authorList>
            <person name="LiPuma J.J."/>
            <person name="Spilker T."/>
        </authorList>
    </citation>
    <scope>NUCLEOTIDE SEQUENCE [LARGE SCALE GENOMIC DNA]</scope>
    <source>
        <strain evidence="10 11">AU10664</strain>
    </source>
</reference>
<dbReference type="Pfam" id="PF14748">
    <property type="entry name" value="P5CR_dimer"/>
    <property type="match status" value="1"/>
</dbReference>
<dbReference type="Gene3D" id="1.10.3730.10">
    <property type="entry name" value="ProC C-terminal domain-like"/>
    <property type="match status" value="1"/>
</dbReference>
<evidence type="ECO:0000313" key="11">
    <source>
        <dbReference type="Proteomes" id="UP000091926"/>
    </source>
</evidence>
<evidence type="ECO:0000256" key="5">
    <source>
        <dbReference type="NCBIfam" id="TIGR00112"/>
    </source>
</evidence>
<dbReference type="GO" id="GO:0055129">
    <property type="term" value="P:L-proline biosynthetic process"/>
    <property type="evidence" value="ECO:0007669"/>
    <property type="project" value="UniProtKB-UniRule"/>
</dbReference>
<dbReference type="InterPro" id="IPR008927">
    <property type="entry name" value="6-PGluconate_DH-like_C_sf"/>
</dbReference>
<feature type="domain" description="Pyrroline-5-carboxylate reductase dimerisation" evidence="9">
    <location>
        <begin position="169"/>
        <end position="271"/>
    </location>
</feature>
<organism evidence="10 11">
    <name type="scientific">Bordetella flabilis</name>
    <dbReference type="NCBI Taxonomy" id="463014"/>
    <lineage>
        <taxon>Bacteria</taxon>
        <taxon>Pseudomonadati</taxon>
        <taxon>Pseudomonadota</taxon>
        <taxon>Betaproteobacteria</taxon>
        <taxon>Burkholderiales</taxon>
        <taxon>Alcaligenaceae</taxon>
        <taxon>Bordetella</taxon>
    </lineage>
</organism>
<evidence type="ECO:0000313" key="10">
    <source>
        <dbReference type="EMBL" id="ANN77677.1"/>
    </source>
</evidence>
<dbReference type="Gene3D" id="3.40.50.720">
    <property type="entry name" value="NAD(P)-binding Rossmann-like Domain"/>
    <property type="match status" value="1"/>
</dbReference>
<evidence type="ECO:0000256" key="1">
    <source>
        <dbReference type="ARBA" id="ARBA00005525"/>
    </source>
</evidence>
<dbReference type="PANTHER" id="PTHR11645">
    <property type="entry name" value="PYRROLINE-5-CARBOXYLATE REDUCTASE"/>
    <property type="match status" value="1"/>
</dbReference>
<dbReference type="SUPFAM" id="SSF48179">
    <property type="entry name" value="6-phosphogluconate dehydrogenase C-terminal domain-like"/>
    <property type="match status" value="1"/>
</dbReference>
<comment type="catalytic activity">
    <reaction evidence="4 7">
        <text>L-proline + NADP(+) = (S)-1-pyrroline-5-carboxylate + NADPH + 2 H(+)</text>
        <dbReference type="Rhea" id="RHEA:14109"/>
        <dbReference type="ChEBI" id="CHEBI:15378"/>
        <dbReference type="ChEBI" id="CHEBI:17388"/>
        <dbReference type="ChEBI" id="CHEBI:57783"/>
        <dbReference type="ChEBI" id="CHEBI:58349"/>
        <dbReference type="ChEBI" id="CHEBI:60039"/>
        <dbReference type="EC" id="1.5.1.2"/>
    </reaction>
</comment>
<dbReference type="NCBIfam" id="TIGR00112">
    <property type="entry name" value="proC"/>
    <property type="match status" value="1"/>
</dbReference>
<keyword evidence="3 4" id="KW-0560">Oxidoreductase</keyword>
<dbReference type="InterPro" id="IPR029036">
    <property type="entry name" value="P5CR_dimer"/>
</dbReference>
<dbReference type="HAMAP" id="MF_01925">
    <property type="entry name" value="P5C_reductase"/>
    <property type="match status" value="1"/>
</dbReference>
<dbReference type="EC" id="1.5.1.2" evidence="4 5"/>
<evidence type="ECO:0000259" key="9">
    <source>
        <dbReference type="Pfam" id="PF14748"/>
    </source>
</evidence>
<evidence type="ECO:0000256" key="7">
    <source>
        <dbReference type="RuleBase" id="RU003903"/>
    </source>
</evidence>
<dbReference type="Pfam" id="PF03807">
    <property type="entry name" value="F420_oxidored"/>
    <property type="match status" value="1"/>
</dbReference>
<dbReference type="SUPFAM" id="SSF51735">
    <property type="entry name" value="NAD(P)-binding Rossmann-fold domains"/>
    <property type="match status" value="1"/>
</dbReference>
<dbReference type="InterPro" id="IPR036291">
    <property type="entry name" value="NAD(P)-bd_dom_sf"/>
</dbReference>
<keyword evidence="11" id="KW-1185">Reference proteome</keyword>
<evidence type="ECO:0000256" key="3">
    <source>
        <dbReference type="ARBA" id="ARBA00023002"/>
    </source>
</evidence>
<dbReference type="EMBL" id="CP016172">
    <property type="protein sequence ID" value="ANN77677.1"/>
    <property type="molecule type" value="Genomic_DNA"/>
</dbReference>
<dbReference type="InterPro" id="IPR053790">
    <property type="entry name" value="P5CR-like_CS"/>
</dbReference>
<proteinExistence type="inferred from homology"/>
<dbReference type="AlphaFoldDB" id="A0A193GCC9"/>
<feature type="binding site" evidence="6">
    <location>
        <begin position="70"/>
        <end position="73"/>
    </location>
    <ligand>
        <name>NADP(+)</name>
        <dbReference type="ChEBI" id="CHEBI:58349"/>
    </ligand>
</feature>
<dbReference type="UniPathway" id="UPA00098">
    <property type="reaction ID" value="UER00361"/>
</dbReference>